<dbReference type="Proteomes" id="UP000265431">
    <property type="component" value="Unassembled WGS sequence"/>
</dbReference>
<protein>
    <submittedName>
        <fullName evidence="3">DUF262 domain-containing protein</fullName>
    </submittedName>
</protein>
<dbReference type="EMBL" id="QWGB01000009">
    <property type="protein sequence ID" value="RIJ21332.1"/>
    <property type="molecule type" value="Genomic_DNA"/>
</dbReference>
<dbReference type="PANTHER" id="PTHR35149:SF1">
    <property type="entry name" value="DUF5655 DOMAIN-CONTAINING PROTEIN"/>
    <property type="match status" value="1"/>
</dbReference>
<reference evidence="3 4" key="1">
    <citation type="submission" date="2018-08" db="EMBL/GenBank/DDBJ databases">
        <title>Henriciella mobilis sp. nov., isolated from seawater.</title>
        <authorList>
            <person name="Cheng H."/>
            <person name="Wu Y.-H."/>
            <person name="Xu X.-W."/>
            <person name="Guo L.-L."/>
        </authorList>
    </citation>
    <scope>NUCLEOTIDE SEQUENCE [LARGE SCALE GENOMIC DNA]</scope>
    <source>
        <strain evidence="3 4">CCUG66934</strain>
    </source>
</reference>
<evidence type="ECO:0000259" key="1">
    <source>
        <dbReference type="Pfam" id="PF03235"/>
    </source>
</evidence>
<feature type="domain" description="GmrSD restriction endonucleases C-terminal" evidence="2">
    <location>
        <begin position="423"/>
        <end position="541"/>
    </location>
</feature>
<dbReference type="OrthoDB" id="9798761at2"/>
<dbReference type="AlphaFoldDB" id="A0A399QUQ9"/>
<evidence type="ECO:0000259" key="2">
    <source>
        <dbReference type="Pfam" id="PF07510"/>
    </source>
</evidence>
<gene>
    <name evidence="3" type="ORF">D1224_13520</name>
</gene>
<comment type="caution">
    <text evidence="3">The sequence shown here is derived from an EMBL/GenBank/DDBJ whole genome shotgun (WGS) entry which is preliminary data.</text>
</comment>
<sequence length="553" mass="63784">MESGIRARECSLSAILAPGILLRMPPYQRSYAWQGDEVGELLSDLWRAASRRKHHFIGAIVLVEMDERSFLVVDGQQRLTTLSMILAVLRDLETDPHYKALAHTMIGDPDRASQGDDNAWRLTLNHIDTPYFREAVQTEGATRQRDAEAGQATNHGRMSTNLDLIESYLTRLTGTQRRQLFETIRDRIMLVRVVVPDWDGGYDVFRVLNTRGKAPNTHDIIKTEILQRGDFSEEEANAHARRWLDHESRLGANGLDDLLNYIRQLYSRSSKGKVAAEFSRAVLSKVDARTFLDEHLPDYVSTYSAILRGEPDYGAYTDAVRGPINHLRLLDHHLWRVPALAYLYRQRENGAEAAEFFRLLERFGFVMMLYVTNSDARRKQYARLTKAILDGKPLFHRNGPLNFSREDKRRIRERLTGRFVNFMQRRAVALRLNAALENGEQISSEEDASVEHVLPRIVPEDSHWNRIWPSAAVQRELAETAGNFVIVPRHVNRIADRLEFREKKKLYFADGVRVFALTEDLRGRETWTPDDVRARTEQLIDILMGVWFPDPQR</sequence>
<feature type="domain" description="GmrSD restriction endonucleases N-terminal" evidence="1">
    <location>
        <begin position="22"/>
        <end position="225"/>
    </location>
</feature>
<dbReference type="InterPro" id="IPR011089">
    <property type="entry name" value="GmrSD_C"/>
</dbReference>
<evidence type="ECO:0000313" key="4">
    <source>
        <dbReference type="Proteomes" id="UP000265431"/>
    </source>
</evidence>
<keyword evidence="4" id="KW-1185">Reference proteome</keyword>
<evidence type="ECO:0000313" key="3">
    <source>
        <dbReference type="EMBL" id="RIJ21332.1"/>
    </source>
</evidence>
<dbReference type="Pfam" id="PF03235">
    <property type="entry name" value="GmrSD_N"/>
    <property type="match status" value="1"/>
</dbReference>
<dbReference type="RefSeq" id="WP_119380484.1">
    <property type="nucleotide sequence ID" value="NZ_QWGB01000009.1"/>
</dbReference>
<dbReference type="InterPro" id="IPR004919">
    <property type="entry name" value="GmrSD_N"/>
</dbReference>
<dbReference type="PANTHER" id="PTHR35149">
    <property type="entry name" value="SLL5132 PROTEIN"/>
    <property type="match status" value="1"/>
</dbReference>
<proteinExistence type="predicted"/>
<accession>A0A399QUQ9</accession>
<name>A0A399QUQ9_9PROT</name>
<organism evidence="3 4">
    <name type="scientific">Henriciella barbarensis</name>
    <dbReference type="NCBI Taxonomy" id="86342"/>
    <lineage>
        <taxon>Bacteria</taxon>
        <taxon>Pseudomonadati</taxon>
        <taxon>Pseudomonadota</taxon>
        <taxon>Alphaproteobacteria</taxon>
        <taxon>Hyphomonadales</taxon>
        <taxon>Hyphomonadaceae</taxon>
        <taxon>Henriciella</taxon>
    </lineage>
</organism>
<dbReference type="Pfam" id="PF07510">
    <property type="entry name" value="GmrSD_C"/>
    <property type="match status" value="1"/>
</dbReference>